<gene>
    <name evidence="1" type="ORF">CYMTET_55512</name>
</gene>
<reference evidence="1 2" key="1">
    <citation type="journal article" date="2015" name="Genome Biol. Evol.">
        <title>Comparative Genomics of a Bacterivorous Green Alga Reveals Evolutionary Causalities and Consequences of Phago-Mixotrophic Mode of Nutrition.</title>
        <authorList>
            <person name="Burns J.A."/>
            <person name="Paasch A."/>
            <person name="Narechania A."/>
            <person name="Kim E."/>
        </authorList>
    </citation>
    <scope>NUCLEOTIDE SEQUENCE [LARGE SCALE GENOMIC DNA]</scope>
    <source>
        <strain evidence="1 2">PLY_AMNH</strain>
    </source>
</reference>
<name>A0AAE0ENI5_9CHLO</name>
<organism evidence="1 2">
    <name type="scientific">Cymbomonas tetramitiformis</name>
    <dbReference type="NCBI Taxonomy" id="36881"/>
    <lineage>
        <taxon>Eukaryota</taxon>
        <taxon>Viridiplantae</taxon>
        <taxon>Chlorophyta</taxon>
        <taxon>Pyramimonadophyceae</taxon>
        <taxon>Pyramimonadales</taxon>
        <taxon>Pyramimonadaceae</taxon>
        <taxon>Cymbomonas</taxon>
    </lineage>
</organism>
<dbReference type="EMBL" id="LGRX02035539">
    <property type="protein sequence ID" value="KAK3234232.1"/>
    <property type="molecule type" value="Genomic_DNA"/>
</dbReference>
<evidence type="ECO:0000313" key="1">
    <source>
        <dbReference type="EMBL" id="KAK3234232.1"/>
    </source>
</evidence>
<protein>
    <submittedName>
        <fullName evidence="1">Uncharacterized protein</fullName>
    </submittedName>
</protein>
<accession>A0AAE0ENI5</accession>
<sequence length="137" mass="14866">MCFACKFKVRRAAKQRRAEDEELYSGMDSELSSVSLNDGPIGLITSPKSPHNAGANPLSLLAKDKAKSGNGTPIRKGNIHHMRRESLHKLYNTAMAPRKGSNLMNVTEADENCPTIVEGTCLVTLPTAAATLTCIRR</sequence>
<keyword evidence="2" id="KW-1185">Reference proteome</keyword>
<proteinExistence type="predicted"/>
<dbReference type="Proteomes" id="UP001190700">
    <property type="component" value="Unassembled WGS sequence"/>
</dbReference>
<dbReference type="AlphaFoldDB" id="A0AAE0ENI5"/>
<comment type="caution">
    <text evidence="1">The sequence shown here is derived from an EMBL/GenBank/DDBJ whole genome shotgun (WGS) entry which is preliminary data.</text>
</comment>
<evidence type="ECO:0000313" key="2">
    <source>
        <dbReference type="Proteomes" id="UP001190700"/>
    </source>
</evidence>